<comment type="caution">
    <text evidence="2">The sequence shown here is derived from an EMBL/GenBank/DDBJ whole genome shotgun (WGS) entry which is preliminary data.</text>
</comment>
<feature type="signal peptide" evidence="1">
    <location>
        <begin position="1"/>
        <end position="40"/>
    </location>
</feature>
<sequence length="209" mass="20191">MPISLSTMSSPLARAARRTTVRRGLSACAATLLAAGAALGAAPAPQAAATPASAEAAAPLVLCPSGSLGVEFSPGLLLDTVQAQTFTGAGSLSGCLDSGHPLPLFGGAVSVSGQGDVSCLTSENVTGTVTIDWNGGTGAASSSISITELGPVQPGDQVAFSGTVTGGRYAGQAAVIEWIGLTLSPGQSCDTAPGVRNISGSAAGALRPV</sequence>
<protein>
    <submittedName>
        <fullName evidence="2">Uncharacterized protein</fullName>
    </submittedName>
</protein>
<proteinExistence type="predicted"/>
<dbReference type="RefSeq" id="WP_323451090.1">
    <property type="nucleotide sequence ID" value="NZ_BSBI01000018.1"/>
</dbReference>
<keyword evidence="1" id="KW-0732">Signal</keyword>
<keyword evidence="3" id="KW-1185">Reference proteome</keyword>
<dbReference type="Proteomes" id="UP001291653">
    <property type="component" value="Unassembled WGS sequence"/>
</dbReference>
<evidence type="ECO:0000313" key="3">
    <source>
        <dbReference type="Proteomes" id="UP001291653"/>
    </source>
</evidence>
<accession>A0ABQ5P977</accession>
<evidence type="ECO:0000256" key="1">
    <source>
        <dbReference type="SAM" id="SignalP"/>
    </source>
</evidence>
<organism evidence="2 3">
    <name type="scientific">Streptomyces yaizuensis</name>
    <dbReference type="NCBI Taxonomy" id="2989713"/>
    <lineage>
        <taxon>Bacteria</taxon>
        <taxon>Bacillati</taxon>
        <taxon>Actinomycetota</taxon>
        <taxon>Actinomycetes</taxon>
        <taxon>Kitasatosporales</taxon>
        <taxon>Streptomycetaceae</taxon>
        <taxon>Streptomyces</taxon>
    </lineage>
</organism>
<dbReference type="EMBL" id="BSBI01000018">
    <property type="protein sequence ID" value="GLF99136.1"/>
    <property type="molecule type" value="Genomic_DNA"/>
</dbReference>
<gene>
    <name evidence="2" type="ORF">SYYSPA8_32585</name>
</gene>
<evidence type="ECO:0000313" key="2">
    <source>
        <dbReference type="EMBL" id="GLF99136.1"/>
    </source>
</evidence>
<reference evidence="2 3" key="1">
    <citation type="submission" date="2022-10" db="EMBL/GenBank/DDBJ databases">
        <title>Draft genome sequence of Streptomyces sp. YSPA8.</title>
        <authorList>
            <person name="Moriuchi R."/>
            <person name="Dohra H."/>
            <person name="Yamamura H."/>
            <person name="Kodani S."/>
        </authorList>
    </citation>
    <scope>NUCLEOTIDE SEQUENCE [LARGE SCALE GENOMIC DNA]</scope>
    <source>
        <strain evidence="2 3">YSPA8</strain>
    </source>
</reference>
<feature type="chain" id="PRO_5045513811" evidence="1">
    <location>
        <begin position="41"/>
        <end position="209"/>
    </location>
</feature>
<name>A0ABQ5P977_9ACTN</name>